<organism evidence="10 11">
    <name type="scientific">Glycine soja</name>
    <name type="common">Wild soybean</name>
    <dbReference type="NCBI Taxonomy" id="3848"/>
    <lineage>
        <taxon>Eukaryota</taxon>
        <taxon>Viridiplantae</taxon>
        <taxon>Streptophyta</taxon>
        <taxon>Embryophyta</taxon>
        <taxon>Tracheophyta</taxon>
        <taxon>Spermatophyta</taxon>
        <taxon>Magnoliopsida</taxon>
        <taxon>eudicotyledons</taxon>
        <taxon>Gunneridae</taxon>
        <taxon>Pentapetalae</taxon>
        <taxon>rosids</taxon>
        <taxon>fabids</taxon>
        <taxon>Fabales</taxon>
        <taxon>Fabaceae</taxon>
        <taxon>Papilionoideae</taxon>
        <taxon>50 kb inversion clade</taxon>
        <taxon>NPAAA clade</taxon>
        <taxon>indigoferoid/millettioid clade</taxon>
        <taxon>Phaseoleae</taxon>
        <taxon>Glycine</taxon>
        <taxon>Glycine subgen. Soja</taxon>
    </lineage>
</organism>
<protein>
    <submittedName>
        <fullName evidence="10">Protease Do-like 1, chloroplastic isoform B</fullName>
    </submittedName>
</protein>
<dbReference type="EMBL" id="QZWG01000005">
    <property type="protein sequence ID" value="RZC10344.1"/>
    <property type="molecule type" value="Genomic_DNA"/>
</dbReference>
<proteinExistence type="inferred from homology"/>
<sequence>MATFSLISTLFPSSSSSFSRSSSYTTKPTTIHLSKSLHLYTPTLFLLRPPNPTLPIIPLFPKLTIPKSLLLLCTSLALSFTLLLSDADSAAAFVVTSPRKLQSDELATVRLFQENTPSVVYITNLAVKQDAFTLDVLEVPQGSGSGFVWDKEGHIVTNYHVIRGASDLKVTLADQSTLDAIVVGFDQDKDVAVLRVDAPKDKLRPIPIGVSADLLVGQKVYAIGNPFGLDHTLTTGVISGLRREISSAATGRPIQDVIQTDAAINPGNSGGPLLDSSGNLIGINTAIYSPSGASSGVGFSIPVDTVSGIVDQLVKFGKVTRPILGIKFAPDQSVEQLGVSGVLVLDAPANGPAGKAGLQSTKRDSYGRLILGDIITSVNDKKVTNGSDLYRILDQCKVGDKVLRGDHKEKIPVILEPKPDES</sequence>
<dbReference type="PANTHER" id="PTHR43343">
    <property type="entry name" value="PEPTIDASE S12"/>
    <property type="match status" value="1"/>
</dbReference>
<dbReference type="Gene3D" id="2.30.42.10">
    <property type="match status" value="1"/>
</dbReference>
<evidence type="ECO:0000256" key="2">
    <source>
        <dbReference type="ARBA" id="ARBA00010541"/>
    </source>
</evidence>
<evidence type="ECO:0000256" key="8">
    <source>
        <dbReference type="ARBA" id="ARBA00022946"/>
    </source>
</evidence>
<evidence type="ECO:0000256" key="3">
    <source>
        <dbReference type="ARBA" id="ARBA00022528"/>
    </source>
</evidence>
<evidence type="ECO:0000256" key="4">
    <source>
        <dbReference type="ARBA" id="ARBA00022640"/>
    </source>
</evidence>
<reference evidence="10 11" key="1">
    <citation type="submission" date="2018-09" db="EMBL/GenBank/DDBJ databases">
        <title>A high-quality reference genome of wild soybean provides a powerful tool to mine soybean genomes.</title>
        <authorList>
            <person name="Xie M."/>
            <person name="Chung C.Y.L."/>
            <person name="Li M.-W."/>
            <person name="Wong F.-L."/>
            <person name="Chan T.-F."/>
            <person name="Lam H.-M."/>
        </authorList>
    </citation>
    <scope>NUCLEOTIDE SEQUENCE [LARGE SCALE GENOMIC DNA]</scope>
    <source>
        <strain evidence="11">cv. W05</strain>
        <tissue evidence="10">Hypocotyl of etiolated seedlings</tissue>
    </source>
</reference>
<comment type="similarity">
    <text evidence="2">Belongs to the peptidase S1C family.</text>
</comment>
<dbReference type="PANTHER" id="PTHR43343:SF2">
    <property type="entry name" value="PDZ DOMAIN-CONTAINING PROTEIN"/>
    <property type="match status" value="1"/>
</dbReference>
<keyword evidence="5 10" id="KW-0645">Protease</keyword>
<evidence type="ECO:0000256" key="5">
    <source>
        <dbReference type="ARBA" id="ARBA00022670"/>
    </source>
</evidence>
<dbReference type="InterPro" id="IPR043504">
    <property type="entry name" value="Peptidase_S1_PA_chymotrypsin"/>
</dbReference>
<dbReference type="Proteomes" id="UP000289340">
    <property type="component" value="Chromosome 5"/>
</dbReference>
<dbReference type="InterPro" id="IPR036034">
    <property type="entry name" value="PDZ_sf"/>
</dbReference>
<comment type="subcellular location">
    <subcellularLocation>
        <location evidence="1">Plastid</location>
        <location evidence="1">Chloroplast</location>
    </subcellularLocation>
</comment>
<comment type="caution">
    <text evidence="10">The sequence shown here is derived from an EMBL/GenBank/DDBJ whole genome shotgun (WGS) entry which is preliminary data.</text>
</comment>
<dbReference type="GO" id="GO:0009534">
    <property type="term" value="C:chloroplast thylakoid"/>
    <property type="evidence" value="ECO:0007669"/>
    <property type="project" value="UniProtKB-ARBA"/>
</dbReference>
<gene>
    <name evidence="10" type="ORF">D0Y65_010905</name>
</gene>
<dbReference type="SMART" id="SM00228">
    <property type="entry name" value="PDZ"/>
    <property type="match status" value="1"/>
</dbReference>
<dbReference type="InterPro" id="IPR001478">
    <property type="entry name" value="PDZ"/>
</dbReference>
<dbReference type="GO" id="GO:0010206">
    <property type="term" value="P:photosystem II repair"/>
    <property type="evidence" value="ECO:0007669"/>
    <property type="project" value="UniProtKB-ARBA"/>
</dbReference>
<dbReference type="CDD" id="cd00990">
    <property type="entry name" value="cpPDZ_AtDEGP1-like"/>
    <property type="match status" value="1"/>
</dbReference>
<name>A0A445KHH9_GLYSO</name>
<dbReference type="PROSITE" id="PS50106">
    <property type="entry name" value="PDZ"/>
    <property type="match status" value="1"/>
</dbReference>
<evidence type="ECO:0000313" key="11">
    <source>
        <dbReference type="Proteomes" id="UP000289340"/>
    </source>
</evidence>
<dbReference type="FunFam" id="2.40.10.10:FF:000001">
    <property type="entry name" value="Periplasmic serine protease DegS"/>
    <property type="match status" value="1"/>
</dbReference>
<keyword evidence="3" id="KW-0150">Chloroplast</keyword>
<dbReference type="InterPro" id="IPR001940">
    <property type="entry name" value="Peptidase_S1C"/>
</dbReference>
<keyword evidence="6" id="KW-0378">Hydrolase</keyword>
<dbReference type="SUPFAM" id="SSF50494">
    <property type="entry name" value="Trypsin-like serine proteases"/>
    <property type="match status" value="1"/>
</dbReference>
<evidence type="ECO:0000256" key="6">
    <source>
        <dbReference type="ARBA" id="ARBA00022801"/>
    </source>
</evidence>
<dbReference type="InterPro" id="IPR051201">
    <property type="entry name" value="Chloro_Bact_Ser_Proteases"/>
</dbReference>
<keyword evidence="11" id="KW-1185">Reference proteome</keyword>
<accession>A0A445KHH9</accession>
<dbReference type="GO" id="GO:0004252">
    <property type="term" value="F:serine-type endopeptidase activity"/>
    <property type="evidence" value="ECO:0007669"/>
    <property type="project" value="InterPro"/>
</dbReference>
<keyword evidence="8" id="KW-0809">Transit peptide</keyword>
<evidence type="ECO:0000259" key="9">
    <source>
        <dbReference type="PROSITE" id="PS50106"/>
    </source>
</evidence>
<dbReference type="InterPro" id="IPR039382">
    <property type="entry name" value="DEGP1/8_PDZ_dom"/>
</dbReference>
<dbReference type="Pfam" id="PF13365">
    <property type="entry name" value="Trypsin_2"/>
    <property type="match status" value="1"/>
</dbReference>
<keyword evidence="7" id="KW-0720">Serine protease</keyword>
<evidence type="ECO:0000256" key="1">
    <source>
        <dbReference type="ARBA" id="ARBA00004229"/>
    </source>
</evidence>
<dbReference type="SUPFAM" id="SSF50156">
    <property type="entry name" value="PDZ domain-like"/>
    <property type="match status" value="1"/>
</dbReference>
<evidence type="ECO:0000256" key="7">
    <source>
        <dbReference type="ARBA" id="ARBA00022825"/>
    </source>
</evidence>
<dbReference type="Pfam" id="PF13180">
    <property type="entry name" value="PDZ_2"/>
    <property type="match status" value="1"/>
</dbReference>
<dbReference type="PRINTS" id="PR00834">
    <property type="entry name" value="PROTEASES2C"/>
</dbReference>
<dbReference type="GO" id="GO:0006508">
    <property type="term" value="P:proteolysis"/>
    <property type="evidence" value="ECO:0007669"/>
    <property type="project" value="UniProtKB-KW"/>
</dbReference>
<dbReference type="AlphaFoldDB" id="A0A445KHH9"/>
<feature type="domain" description="PDZ" evidence="9">
    <location>
        <begin position="313"/>
        <end position="385"/>
    </location>
</feature>
<dbReference type="Gene3D" id="2.40.10.10">
    <property type="entry name" value="Trypsin-like serine proteases"/>
    <property type="match status" value="2"/>
</dbReference>
<keyword evidence="4" id="KW-0934">Plastid</keyword>
<dbReference type="FunFam" id="2.40.10.10:FF:000103">
    <property type="entry name" value="Protease Do-like 1, chloroplastic"/>
    <property type="match status" value="1"/>
</dbReference>
<evidence type="ECO:0000313" key="10">
    <source>
        <dbReference type="EMBL" id="RZC10344.1"/>
    </source>
</evidence>
<dbReference type="InterPro" id="IPR009003">
    <property type="entry name" value="Peptidase_S1_PA"/>
</dbReference>